<dbReference type="Proteomes" id="UP000293331">
    <property type="component" value="Unassembled WGS sequence"/>
</dbReference>
<keyword evidence="1" id="KW-0732">Signal</keyword>
<dbReference type="AlphaFoldDB" id="A0A4Q5LP40"/>
<evidence type="ECO:0000313" key="3">
    <source>
        <dbReference type="Proteomes" id="UP000293331"/>
    </source>
</evidence>
<evidence type="ECO:0000313" key="2">
    <source>
        <dbReference type="EMBL" id="RYU91151.1"/>
    </source>
</evidence>
<feature type="signal peptide" evidence="1">
    <location>
        <begin position="1"/>
        <end position="20"/>
    </location>
</feature>
<dbReference type="EMBL" id="SEWG01000002">
    <property type="protein sequence ID" value="RYU91151.1"/>
    <property type="molecule type" value="Genomic_DNA"/>
</dbReference>
<proteinExistence type="predicted"/>
<dbReference type="RefSeq" id="WP_129875411.1">
    <property type="nucleotide sequence ID" value="NZ_SEWG01000002.1"/>
</dbReference>
<organism evidence="2 3">
    <name type="scientific">Mucilaginibacter terrigena</name>
    <dbReference type="NCBI Taxonomy" id="2492395"/>
    <lineage>
        <taxon>Bacteria</taxon>
        <taxon>Pseudomonadati</taxon>
        <taxon>Bacteroidota</taxon>
        <taxon>Sphingobacteriia</taxon>
        <taxon>Sphingobacteriales</taxon>
        <taxon>Sphingobacteriaceae</taxon>
        <taxon>Mucilaginibacter</taxon>
    </lineage>
</organism>
<sequence>MKKPALISTFSALLVIILSACNPKADSPAKQSKTDIPEPLEESGGDVLSFKRYASDNMVNAIYLDLVKKTSDLQSLEAQLGKFNEGKPDSLVAFNNYAAKVESYYSSANQNLERIEDPILKERLKTLLAAEKGKYALKANEFEILIKDIDSQNFAIKDYYETLKIVATLPVIVKYQNNNIPDVKRVKAVDEQAKSLKSKTIKLGKKYGGAGVIGN</sequence>
<dbReference type="OrthoDB" id="1354837at2"/>
<accession>A0A4Q5LP40</accession>
<comment type="caution">
    <text evidence="2">The sequence shown here is derived from an EMBL/GenBank/DDBJ whole genome shotgun (WGS) entry which is preliminary data.</text>
</comment>
<keyword evidence="3" id="KW-1185">Reference proteome</keyword>
<name>A0A4Q5LP40_9SPHI</name>
<reference evidence="2 3" key="1">
    <citation type="submission" date="2019-02" db="EMBL/GenBank/DDBJ databases">
        <title>Bacterial novel species Mucilaginibacter sp. 17JY9-4 isolated from soil.</title>
        <authorList>
            <person name="Jung H.-Y."/>
        </authorList>
    </citation>
    <scope>NUCLEOTIDE SEQUENCE [LARGE SCALE GENOMIC DNA]</scope>
    <source>
        <strain evidence="2 3">17JY9-4</strain>
    </source>
</reference>
<dbReference type="PROSITE" id="PS51257">
    <property type="entry name" value="PROKAR_LIPOPROTEIN"/>
    <property type="match status" value="1"/>
</dbReference>
<protein>
    <recommendedName>
        <fullName evidence="4">Lipoprotein</fullName>
    </recommendedName>
</protein>
<feature type="chain" id="PRO_5020285209" description="Lipoprotein" evidence="1">
    <location>
        <begin position="21"/>
        <end position="215"/>
    </location>
</feature>
<evidence type="ECO:0008006" key="4">
    <source>
        <dbReference type="Google" id="ProtNLM"/>
    </source>
</evidence>
<gene>
    <name evidence="2" type="ORF">EWM62_04205</name>
</gene>
<evidence type="ECO:0000256" key="1">
    <source>
        <dbReference type="SAM" id="SignalP"/>
    </source>
</evidence>